<evidence type="ECO:0000313" key="1">
    <source>
        <dbReference type="EMBL" id="KAJ7542634.1"/>
    </source>
</evidence>
<evidence type="ECO:0000313" key="2">
    <source>
        <dbReference type="Proteomes" id="UP001162992"/>
    </source>
</evidence>
<protein>
    <submittedName>
        <fullName evidence="1">Uncharacterized protein</fullName>
    </submittedName>
</protein>
<gene>
    <name evidence="1" type="ORF">O6H91_09G004300</name>
</gene>
<organism evidence="1 2">
    <name type="scientific">Diphasiastrum complanatum</name>
    <name type="common">Issler's clubmoss</name>
    <name type="synonym">Lycopodium complanatum</name>
    <dbReference type="NCBI Taxonomy" id="34168"/>
    <lineage>
        <taxon>Eukaryota</taxon>
        <taxon>Viridiplantae</taxon>
        <taxon>Streptophyta</taxon>
        <taxon>Embryophyta</taxon>
        <taxon>Tracheophyta</taxon>
        <taxon>Lycopodiopsida</taxon>
        <taxon>Lycopodiales</taxon>
        <taxon>Lycopodiaceae</taxon>
        <taxon>Lycopodioideae</taxon>
        <taxon>Diphasiastrum</taxon>
    </lineage>
</organism>
<keyword evidence="2" id="KW-1185">Reference proteome</keyword>
<reference evidence="2" key="1">
    <citation type="journal article" date="2024" name="Proc. Natl. Acad. Sci. U.S.A.">
        <title>Extraordinary preservation of gene collinearity over three hundred million years revealed in homosporous lycophytes.</title>
        <authorList>
            <person name="Li C."/>
            <person name="Wickell D."/>
            <person name="Kuo L.Y."/>
            <person name="Chen X."/>
            <person name="Nie B."/>
            <person name="Liao X."/>
            <person name="Peng D."/>
            <person name="Ji J."/>
            <person name="Jenkins J."/>
            <person name="Williams M."/>
            <person name="Shu S."/>
            <person name="Plott C."/>
            <person name="Barry K."/>
            <person name="Rajasekar S."/>
            <person name="Grimwood J."/>
            <person name="Han X."/>
            <person name="Sun S."/>
            <person name="Hou Z."/>
            <person name="He W."/>
            <person name="Dai G."/>
            <person name="Sun C."/>
            <person name="Schmutz J."/>
            <person name="Leebens-Mack J.H."/>
            <person name="Li F.W."/>
            <person name="Wang L."/>
        </authorList>
    </citation>
    <scope>NUCLEOTIDE SEQUENCE [LARGE SCALE GENOMIC DNA]</scope>
    <source>
        <strain evidence="2">cv. PW_Plant_1</strain>
    </source>
</reference>
<name>A0ACC2CL74_DIPCM</name>
<proteinExistence type="predicted"/>
<dbReference type="Proteomes" id="UP001162992">
    <property type="component" value="Chromosome 9"/>
</dbReference>
<dbReference type="EMBL" id="CM055100">
    <property type="protein sequence ID" value="KAJ7542634.1"/>
    <property type="molecule type" value="Genomic_DNA"/>
</dbReference>
<accession>A0ACC2CL74</accession>
<sequence>MAMAKVGRLQFFRPACKALSVWIFLMHLLVQQQMGEQGVAAAGVDAKIWRDKHGRFSNVIIPGFGSVRLRSWSLLDCPFSPLNIYPLDSIWVDTSKVLSVPNCWLKCMMLEPYNQTDHHECKVRPDSGVSAITEMDPGYITGPLSSVWKEWIHWCVEFGIDADAIVAAPYDWRLSGSMLEQRDLYFHKLKITFETLLKHRSGPSVVFAHSMGNNVFRYFLEWLKLEITPDAYLNWLDNHIYAYYAVGAPFLGAVETVKASLSGVNFGLPITEVCRNKI</sequence>
<comment type="caution">
    <text evidence="1">The sequence shown here is derived from an EMBL/GenBank/DDBJ whole genome shotgun (WGS) entry which is preliminary data.</text>
</comment>